<dbReference type="PANTHER" id="PTHR43156">
    <property type="entry name" value="STAGE II SPORULATION PROTEIN E-RELATED"/>
    <property type="match status" value="1"/>
</dbReference>
<dbReference type="InterPro" id="IPR001789">
    <property type="entry name" value="Sig_transdc_resp-reg_receiver"/>
</dbReference>
<dbReference type="PROSITE" id="PS50110">
    <property type="entry name" value="RESPONSE_REGULATORY"/>
    <property type="match status" value="1"/>
</dbReference>
<evidence type="ECO:0000313" key="4">
    <source>
        <dbReference type="EMBL" id="GLX86537.1"/>
    </source>
</evidence>
<keyword evidence="1" id="KW-0378">Hydrolase</keyword>
<dbReference type="InterPro" id="IPR052016">
    <property type="entry name" value="Bact_Sigma-Reg"/>
</dbReference>
<comment type="caution">
    <text evidence="4">The sequence shown here is derived from an EMBL/GenBank/DDBJ whole genome shotgun (WGS) entry which is preliminary data.</text>
</comment>
<dbReference type="PANTHER" id="PTHR43156:SF2">
    <property type="entry name" value="STAGE II SPORULATION PROTEIN E"/>
    <property type="match status" value="1"/>
</dbReference>
<dbReference type="Gene3D" id="3.60.40.10">
    <property type="entry name" value="PPM-type phosphatase domain"/>
    <property type="match status" value="1"/>
</dbReference>
<dbReference type="Pfam" id="PF07228">
    <property type="entry name" value="SpoIIE"/>
    <property type="match status" value="1"/>
</dbReference>
<organism evidence="4 5">
    <name type="scientific">Thalassotalea loyana</name>
    <dbReference type="NCBI Taxonomy" id="280483"/>
    <lineage>
        <taxon>Bacteria</taxon>
        <taxon>Pseudomonadati</taxon>
        <taxon>Pseudomonadota</taxon>
        <taxon>Gammaproteobacteria</taxon>
        <taxon>Alteromonadales</taxon>
        <taxon>Colwelliaceae</taxon>
        <taxon>Thalassotalea</taxon>
    </lineage>
</organism>
<dbReference type="Gene3D" id="3.40.50.2300">
    <property type="match status" value="1"/>
</dbReference>
<evidence type="ECO:0000256" key="2">
    <source>
        <dbReference type="PROSITE-ProRule" id="PRU00169"/>
    </source>
</evidence>
<sequence length="573" mass="63338">MVETKEKKSALVVDDSRTQRNYLKELLLEQDYRVYTAEHGEHGVEMFLKYQPDIVLMDINMPIMDGFQAAKIIKDASKNGFCPLIFVTTLSSEKTMLASAEAGGDGILIMPFSPEVFKAKIMSLQRISDLYHQLNVLQETQQHDAELAEQLMASVIDSRNHKPDCISIVKQAASLFSGDIQLSELCPNGDINILLGDFTGHGLRSSIGAIPVAETFRSMTKKGFSLLEIASQINQQLYDLLPSDLFLAAGFVTVSCDERSLYSINAGIPDILQIGDGGVVKHRICSSHPPLGIMERLMPSTLLEVYSFEDTDHLLLLSDGVIEARNADDDLFGEDRLLTAVNKGYQTGGIADFLLQQVNRFGENVEQADDISIINVACGLASKPKEVWSSSREDSTLAINLSTFNEKPSWSWSVVLNDKKLANVNPVPLAMNQLKDLEEDGDHWQSVYTILTELYINALDHGVLLLDSSLKNSAQGFSEYFKLRSERLNQDISGTISISIDLYSLANGGKVVIKVRDSGKGFDVESVLKQRINNEQLGLNALSGRGIDLVSKLCETLTYDEFGTSVEASYLWE</sequence>
<dbReference type="SUPFAM" id="SSF52172">
    <property type="entry name" value="CheY-like"/>
    <property type="match status" value="1"/>
</dbReference>
<gene>
    <name evidence="4" type="ORF">tloyanaT_27900</name>
</gene>
<evidence type="ECO:0000256" key="1">
    <source>
        <dbReference type="ARBA" id="ARBA00022801"/>
    </source>
</evidence>
<name>A0ABQ6HID2_9GAMM</name>
<keyword evidence="2" id="KW-0597">Phosphoprotein</keyword>
<dbReference type="SMART" id="SM00448">
    <property type="entry name" value="REC"/>
    <property type="match status" value="1"/>
</dbReference>
<feature type="modified residue" description="4-aspartylphosphate" evidence="2">
    <location>
        <position position="58"/>
    </location>
</feature>
<dbReference type="InterPro" id="IPR011006">
    <property type="entry name" value="CheY-like_superfamily"/>
</dbReference>
<protein>
    <submittedName>
        <fullName evidence="4">Fused response regulator/phosphatase</fullName>
    </submittedName>
</protein>
<dbReference type="EMBL" id="BSSV01000006">
    <property type="protein sequence ID" value="GLX86537.1"/>
    <property type="molecule type" value="Genomic_DNA"/>
</dbReference>
<evidence type="ECO:0000313" key="5">
    <source>
        <dbReference type="Proteomes" id="UP001157134"/>
    </source>
</evidence>
<dbReference type="SUPFAM" id="SSF55874">
    <property type="entry name" value="ATPase domain of HSP90 chaperone/DNA topoisomerase II/histidine kinase"/>
    <property type="match status" value="1"/>
</dbReference>
<dbReference type="InterPro" id="IPR036457">
    <property type="entry name" value="PPM-type-like_dom_sf"/>
</dbReference>
<dbReference type="Proteomes" id="UP001157134">
    <property type="component" value="Unassembled WGS sequence"/>
</dbReference>
<proteinExistence type="predicted"/>
<dbReference type="InterPro" id="IPR001932">
    <property type="entry name" value="PPM-type_phosphatase-like_dom"/>
</dbReference>
<accession>A0ABQ6HID2</accession>
<dbReference type="InterPro" id="IPR036890">
    <property type="entry name" value="HATPase_C_sf"/>
</dbReference>
<dbReference type="Gene3D" id="3.30.565.10">
    <property type="entry name" value="Histidine kinase-like ATPase, C-terminal domain"/>
    <property type="match status" value="1"/>
</dbReference>
<dbReference type="Pfam" id="PF00072">
    <property type="entry name" value="Response_reg"/>
    <property type="match status" value="1"/>
</dbReference>
<evidence type="ECO:0000259" key="3">
    <source>
        <dbReference type="PROSITE" id="PS50110"/>
    </source>
</evidence>
<feature type="domain" description="Response regulatory" evidence="3">
    <location>
        <begin position="9"/>
        <end position="125"/>
    </location>
</feature>
<dbReference type="SMART" id="SM00331">
    <property type="entry name" value="PP2C_SIG"/>
    <property type="match status" value="1"/>
</dbReference>
<dbReference type="RefSeq" id="WP_284299658.1">
    <property type="nucleotide sequence ID" value="NZ_BSSV01000006.1"/>
</dbReference>
<keyword evidence="5" id="KW-1185">Reference proteome</keyword>
<reference evidence="4 5" key="1">
    <citation type="submission" date="2023-03" db="EMBL/GenBank/DDBJ databases">
        <title>Thalassotalea loyana LMG 22536T draft genome sequence.</title>
        <authorList>
            <person name="Sawabe T."/>
        </authorList>
    </citation>
    <scope>NUCLEOTIDE SEQUENCE [LARGE SCALE GENOMIC DNA]</scope>
    <source>
        <strain evidence="4 5">LMG 22536</strain>
    </source>
</reference>